<name>A0AAN6M1B6_9PLEO</name>
<protein>
    <submittedName>
        <fullName evidence="2">Uncharacterized protein</fullName>
    </submittedName>
</protein>
<organism evidence="2 3">
    <name type="scientific">Pseudopithomyces chartarum</name>
    <dbReference type="NCBI Taxonomy" id="1892770"/>
    <lineage>
        <taxon>Eukaryota</taxon>
        <taxon>Fungi</taxon>
        <taxon>Dikarya</taxon>
        <taxon>Ascomycota</taxon>
        <taxon>Pezizomycotina</taxon>
        <taxon>Dothideomycetes</taxon>
        <taxon>Pleosporomycetidae</taxon>
        <taxon>Pleosporales</taxon>
        <taxon>Massarineae</taxon>
        <taxon>Didymosphaeriaceae</taxon>
        <taxon>Pseudopithomyces</taxon>
    </lineage>
</organism>
<dbReference type="EMBL" id="WVTA01000004">
    <property type="protein sequence ID" value="KAK3213943.1"/>
    <property type="molecule type" value="Genomic_DNA"/>
</dbReference>
<accession>A0AAN6M1B6</accession>
<gene>
    <name evidence="2" type="ORF">GRF29_28g1539919</name>
</gene>
<reference evidence="2 3" key="1">
    <citation type="submission" date="2021-02" db="EMBL/GenBank/DDBJ databases">
        <title>Genome assembly of Pseudopithomyces chartarum.</title>
        <authorList>
            <person name="Jauregui R."/>
            <person name="Singh J."/>
            <person name="Voisey C."/>
        </authorList>
    </citation>
    <scope>NUCLEOTIDE SEQUENCE [LARGE SCALE GENOMIC DNA]</scope>
    <source>
        <strain evidence="2 3">AGR01</strain>
    </source>
</reference>
<keyword evidence="3" id="KW-1185">Reference proteome</keyword>
<sequence>MPSNSCVLDLPSLTDPVSLFAQNLIHEAKLYINKALATERTLRAAIHDAKFDMDNSTKLSELDAANIICQDRIREVEALAAEATTLVGQVDLIALGNIIDAVDIPTAAGIPTGADFPTTVESGAEITLETHQANIERTKNYLEMAVEYMKYTIACLTAYARYETNVSAIEYLRCQAHLIGGLDMDVVPDGHAEWLQKIEDEQRETRRAAQRVLIEAGDRLGFEVPFFPEEEEEADEEMDQWWDEEDEEQAGWEDDREWDDENGRWK</sequence>
<evidence type="ECO:0000313" key="2">
    <source>
        <dbReference type="EMBL" id="KAK3213943.1"/>
    </source>
</evidence>
<evidence type="ECO:0000256" key="1">
    <source>
        <dbReference type="SAM" id="MobiDB-lite"/>
    </source>
</evidence>
<feature type="region of interest" description="Disordered" evidence="1">
    <location>
        <begin position="224"/>
        <end position="266"/>
    </location>
</feature>
<dbReference type="AlphaFoldDB" id="A0AAN6M1B6"/>
<comment type="caution">
    <text evidence="2">The sequence shown here is derived from an EMBL/GenBank/DDBJ whole genome shotgun (WGS) entry which is preliminary data.</text>
</comment>
<dbReference type="Proteomes" id="UP001280581">
    <property type="component" value="Unassembled WGS sequence"/>
</dbReference>
<feature type="compositionally biased region" description="Acidic residues" evidence="1">
    <location>
        <begin position="228"/>
        <end position="260"/>
    </location>
</feature>
<evidence type="ECO:0000313" key="3">
    <source>
        <dbReference type="Proteomes" id="UP001280581"/>
    </source>
</evidence>
<proteinExistence type="predicted"/>